<gene>
    <name evidence="8" type="ORF">GT747_10040</name>
    <name evidence="9" type="ORF">SAMN05444424_0802</name>
</gene>
<evidence type="ECO:0000256" key="4">
    <source>
        <dbReference type="ARBA" id="ARBA00022989"/>
    </source>
</evidence>
<feature type="transmembrane region" description="Helical" evidence="6">
    <location>
        <begin position="78"/>
        <end position="97"/>
    </location>
</feature>
<feature type="transmembrane region" description="Helical" evidence="6">
    <location>
        <begin position="12"/>
        <end position="35"/>
    </location>
</feature>
<evidence type="ECO:0000313" key="8">
    <source>
        <dbReference type="EMBL" id="MZL70092.1"/>
    </source>
</evidence>
<feature type="transmembrane region" description="Helical" evidence="6">
    <location>
        <begin position="176"/>
        <end position="195"/>
    </location>
</feature>
<evidence type="ECO:0000256" key="3">
    <source>
        <dbReference type="ARBA" id="ARBA00022692"/>
    </source>
</evidence>
<keyword evidence="2" id="KW-1003">Cell membrane</keyword>
<keyword evidence="5 6" id="KW-0472">Membrane</keyword>
<comment type="subcellular location">
    <subcellularLocation>
        <location evidence="1">Cell membrane</location>
        <topology evidence="1">Multi-pass membrane protein</topology>
    </subcellularLocation>
</comment>
<reference evidence="8 11" key="3">
    <citation type="journal article" date="2019" name="Nat. Med.">
        <title>A library of human gut bacterial isolates paired with longitudinal multiomics data enables mechanistic microbiome research.</title>
        <authorList>
            <person name="Poyet M."/>
            <person name="Groussin M."/>
            <person name="Gibbons S.M."/>
            <person name="Avila-Pacheco J."/>
            <person name="Jiang X."/>
            <person name="Kearney S.M."/>
            <person name="Perrotta A.R."/>
            <person name="Berdy B."/>
            <person name="Zhao S."/>
            <person name="Lieberman T.D."/>
            <person name="Swanson P.K."/>
            <person name="Smith M."/>
            <person name="Roesemann S."/>
            <person name="Alexander J.E."/>
            <person name="Rich S.A."/>
            <person name="Livny J."/>
            <person name="Vlamakis H."/>
            <person name="Clish C."/>
            <person name="Bullock K."/>
            <person name="Deik A."/>
            <person name="Scott J."/>
            <person name="Pierce K.A."/>
            <person name="Xavier R.J."/>
            <person name="Alm E.J."/>
        </authorList>
    </citation>
    <scope>NUCLEOTIDE SEQUENCE [LARGE SCALE GENOMIC DNA]</scope>
    <source>
        <strain evidence="8 11">BIOML-A2</strain>
    </source>
</reference>
<dbReference type="GO" id="GO:0005886">
    <property type="term" value="C:plasma membrane"/>
    <property type="evidence" value="ECO:0007669"/>
    <property type="project" value="UniProtKB-SubCell"/>
</dbReference>
<dbReference type="EMBL" id="WWVX01000007">
    <property type="protein sequence ID" value="MZL70092.1"/>
    <property type="molecule type" value="Genomic_DNA"/>
</dbReference>
<dbReference type="InterPro" id="IPR003740">
    <property type="entry name" value="YitT"/>
</dbReference>
<dbReference type="InterPro" id="IPR051461">
    <property type="entry name" value="UPF0750_membrane"/>
</dbReference>
<accession>A0AAQ1MCE4</accession>
<evidence type="ECO:0000259" key="7">
    <source>
        <dbReference type="Pfam" id="PF10035"/>
    </source>
</evidence>
<dbReference type="PANTHER" id="PTHR33545:SF5">
    <property type="entry name" value="UPF0750 MEMBRANE PROTEIN YITT"/>
    <property type="match status" value="1"/>
</dbReference>
<dbReference type="EMBL" id="FQVY01000001">
    <property type="protein sequence ID" value="SHF82100.1"/>
    <property type="molecule type" value="Genomic_DNA"/>
</dbReference>
<evidence type="ECO:0000313" key="10">
    <source>
        <dbReference type="Proteomes" id="UP000184089"/>
    </source>
</evidence>
<dbReference type="AlphaFoldDB" id="A0AAQ1MCE4"/>
<sequence>MKIDWKEEGKKVPFIVAGNAILALGVVAFIVPGGLISGGATGLALLISHLLPVDISLALSALNFVLFFVGAAFLGRRFALSTLLSSVLYPLFVKLFQSVPALTTFTDNILLQTVYSGLLVGLGVGLVLRVGSSTGGMDIPPVILHEKVGLPLAGLMYGFDTVILLCQIGYSSAEQVLFGVLEVLISALVMSRVLLLGKSQTQAMIISPKYQEISQAIQEQLERGTTLLAATTGYLLANQQVVMAVVSNRELARLKSVVTAIDPQAFMVLSEVGEVRGRGFSFEQERRRRPGQIR</sequence>
<dbReference type="RefSeq" id="WP_021658884.1">
    <property type="nucleotide sequence ID" value="NZ_FQVY01000001.1"/>
</dbReference>
<reference evidence="9" key="2">
    <citation type="submission" date="2016-11" db="EMBL/GenBank/DDBJ databases">
        <authorList>
            <person name="Varghese N."/>
            <person name="Submissions S."/>
        </authorList>
    </citation>
    <scope>NUCLEOTIDE SEQUENCE</scope>
    <source>
        <strain evidence="9">DSM 4029</strain>
    </source>
</reference>
<dbReference type="Gene3D" id="3.30.70.120">
    <property type="match status" value="1"/>
</dbReference>
<keyword evidence="3 6" id="KW-0812">Transmembrane</keyword>
<dbReference type="InterPro" id="IPR019264">
    <property type="entry name" value="DUF2179"/>
</dbReference>
<dbReference type="Pfam" id="PF02588">
    <property type="entry name" value="YitT_membrane"/>
    <property type="match status" value="1"/>
</dbReference>
<proteinExistence type="predicted"/>
<reference evidence="10" key="1">
    <citation type="submission" date="2016-11" db="EMBL/GenBank/DDBJ databases">
        <authorList>
            <person name="Jaros S."/>
            <person name="Januszkiewicz K."/>
            <person name="Wedrychowicz H."/>
        </authorList>
    </citation>
    <scope>NUCLEOTIDE SEQUENCE [LARGE SCALE GENOMIC DNA]</scope>
    <source>
        <strain evidence="10">DSM 4029</strain>
    </source>
</reference>
<keyword evidence="11" id="KW-1185">Reference proteome</keyword>
<dbReference type="CDD" id="cd16380">
    <property type="entry name" value="YitT_C"/>
    <property type="match status" value="1"/>
</dbReference>
<name>A0AAQ1MCE4_9FIRM</name>
<dbReference type="Proteomes" id="UP000184089">
    <property type="component" value="Unassembled WGS sequence"/>
</dbReference>
<comment type="caution">
    <text evidence="9">The sequence shown here is derived from an EMBL/GenBank/DDBJ whole genome shotgun (WGS) entry which is preliminary data.</text>
</comment>
<evidence type="ECO:0000313" key="11">
    <source>
        <dbReference type="Proteomes" id="UP000474718"/>
    </source>
</evidence>
<evidence type="ECO:0000256" key="1">
    <source>
        <dbReference type="ARBA" id="ARBA00004651"/>
    </source>
</evidence>
<dbReference type="Pfam" id="PF10035">
    <property type="entry name" value="DUF2179"/>
    <property type="match status" value="1"/>
</dbReference>
<dbReference type="PANTHER" id="PTHR33545">
    <property type="entry name" value="UPF0750 MEMBRANE PROTEIN YITT-RELATED"/>
    <property type="match status" value="1"/>
</dbReference>
<dbReference type="Proteomes" id="UP000474718">
    <property type="component" value="Unassembled WGS sequence"/>
</dbReference>
<dbReference type="PIRSF" id="PIRSF006483">
    <property type="entry name" value="Membrane_protein_YitT"/>
    <property type="match status" value="1"/>
</dbReference>
<evidence type="ECO:0000313" key="9">
    <source>
        <dbReference type="EMBL" id="SHF82100.1"/>
    </source>
</evidence>
<feature type="transmembrane region" description="Helical" evidence="6">
    <location>
        <begin position="148"/>
        <end position="170"/>
    </location>
</feature>
<feature type="transmembrane region" description="Helical" evidence="6">
    <location>
        <begin position="55"/>
        <end position="73"/>
    </location>
</feature>
<organism evidence="9 10">
    <name type="scientific">Bittarella massiliensis</name>
    <name type="common">ex Durand et al. 2017</name>
    <dbReference type="NCBI Taxonomy" id="1720313"/>
    <lineage>
        <taxon>Bacteria</taxon>
        <taxon>Bacillati</taxon>
        <taxon>Bacillota</taxon>
        <taxon>Clostridia</taxon>
        <taxon>Eubacteriales</taxon>
        <taxon>Oscillospiraceae</taxon>
        <taxon>Bittarella (ex Durand et al. 2017)</taxon>
    </lineage>
</organism>
<feature type="transmembrane region" description="Helical" evidence="6">
    <location>
        <begin position="109"/>
        <end position="128"/>
    </location>
</feature>
<keyword evidence="4 6" id="KW-1133">Transmembrane helix</keyword>
<dbReference type="InterPro" id="IPR015867">
    <property type="entry name" value="N-reg_PII/ATP_PRibTrfase_C"/>
</dbReference>
<evidence type="ECO:0000256" key="2">
    <source>
        <dbReference type="ARBA" id="ARBA00022475"/>
    </source>
</evidence>
<protein>
    <submittedName>
        <fullName evidence="8">DUF2179 domain-containing protein</fullName>
    </submittedName>
    <submittedName>
        <fullName evidence="9">Uncharacterized membrane-anchored protein YitT, contains DUF161 and DUF2179 domains</fullName>
    </submittedName>
</protein>
<feature type="domain" description="DUF2179" evidence="7">
    <location>
        <begin position="223"/>
        <end position="277"/>
    </location>
</feature>
<evidence type="ECO:0000256" key="5">
    <source>
        <dbReference type="ARBA" id="ARBA00023136"/>
    </source>
</evidence>
<evidence type="ECO:0000256" key="6">
    <source>
        <dbReference type="SAM" id="Phobius"/>
    </source>
</evidence>